<evidence type="ECO:0000256" key="9">
    <source>
        <dbReference type="SAM" id="Phobius"/>
    </source>
</evidence>
<keyword evidence="6 9" id="KW-1133">Transmembrane helix</keyword>
<sequence length="264" mass="31518">MMKSFLSIHSFHVLDYSPWPLFFSMSLMSFFVSFIAFFSMLDYYVLFLSVLVMLMNMINWFMDISLEGSFKGCHTVDVMNNMNIGYILFILSEVFLFVSFFWSYICCSFITDIELGCNWPPFGITTFSFMAIPFLNTIILLCSGFTLTLSHHYLMNNNFKSSMYFMMLTIFLGLYFFFIQLYEYYESLFNITDCVYGSLFFFMTGFHGMHVFVGVIFLMVSLFRMNCFYYSSSHHKNFEFSSWYWHFVDVVWLFLYLVLYVWGS</sequence>
<geneLocation type="mitochondrion" evidence="11"/>
<keyword evidence="8 11" id="KW-0496">Mitochondrion</keyword>
<keyword evidence="5" id="KW-1278">Translocase</keyword>
<dbReference type="GO" id="GO:0004129">
    <property type="term" value="F:cytochrome-c oxidase activity"/>
    <property type="evidence" value="ECO:0007669"/>
    <property type="project" value="InterPro"/>
</dbReference>
<evidence type="ECO:0000259" key="10">
    <source>
        <dbReference type="PROSITE" id="PS50253"/>
    </source>
</evidence>
<dbReference type="CDD" id="cd01665">
    <property type="entry name" value="Cyt_c_Oxidase_III"/>
    <property type="match status" value="1"/>
</dbReference>
<evidence type="ECO:0000256" key="7">
    <source>
        <dbReference type="ARBA" id="ARBA00023136"/>
    </source>
</evidence>
<dbReference type="InterPro" id="IPR000298">
    <property type="entry name" value="Cyt_c_oxidase-like_su3"/>
</dbReference>
<feature type="transmembrane region" description="Helical" evidence="9">
    <location>
        <begin position="199"/>
        <end position="223"/>
    </location>
</feature>
<name>H8ZWN3_9CRUS</name>
<dbReference type="PANTHER" id="PTHR11403:SF7">
    <property type="entry name" value="CYTOCHROME C OXIDASE SUBUNIT 3"/>
    <property type="match status" value="1"/>
</dbReference>
<dbReference type="InterPro" id="IPR013833">
    <property type="entry name" value="Cyt_c_oxidase_su3_a-hlx"/>
</dbReference>
<dbReference type="Pfam" id="PF00510">
    <property type="entry name" value="COX3"/>
    <property type="match status" value="1"/>
</dbReference>
<feature type="transmembrane region" description="Helical" evidence="9">
    <location>
        <begin position="125"/>
        <end position="149"/>
    </location>
</feature>
<dbReference type="EMBL" id="JN616263">
    <property type="protein sequence ID" value="AEO93199.1"/>
    <property type="molecule type" value="Genomic_DNA"/>
</dbReference>
<evidence type="ECO:0000256" key="1">
    <source>
        <dbReference type="ARBA" id="ARBA00004141"/>
    </source>
</evidence>
<evidence type="ECO:0000256" key="2">
    <source>
        <dbReference type="ARBA" id="ARBA00010581"/>
    </source>
</evidence>
<dbReference type="GO" id="GO:0006123">
    <property type="term" value="P:mitochondrial electron transport, cytochrome c to oxygen"/>
    <property type="evidence" value="ECO:0007669"/>
    <property type="project" value="TreeGrafter"/>
</dbReference>
<dbReference type="AlphaFoldDB" id="H8ZWN3"/>
<dbReference type="PANTHER" id="PTHR11403">
    <property type="entry name" value="CYTOCHROME C OXIDASE SUBUNIT III"/>
    <property type="match status" value="1"/>
</dbReference>
<feature type="transmembrane region" description="Helical" evidence="9">
    <location>
        <begin position="44"/>
        <end position="62"/>
    </location>
</feature>
<dbReference type="SUPFAM" id="SSF81452">
    <property type="entry name" value="Cytochrome c oxidase subunit III-like"/>
    <property type="match status" value="1"/>
</dbReference>
<comment type="subcellular location">
    <subcellularLocation>
        <location evidence="1">Membrane</location>
        <topology evidence="1">Multi-pass membrane protein</topology>
    </subcellularLocation>
</comment>
<protein>
    <recommendedName>
        <fullName evidence="3 8">Cytochrome c oxidase subunit 3</fullName>
    </recommendedName>
</protein>
<dbReference type="GO" id="GO:0016020">
    <property type="term" value="C:membrane"/>
    <property type="evidence" value="ECO:0007669"/>
    <property type="project" value="UniProtKB-SubCell"/>
</dbReference>
<keyword evidence="4 8" id="KW-0812">Transmembrane</keyword>
<dbReference type="InterPro" id="IPR033945">
    <property type="entry name" value="Cyt_c_oxase_su3_dom"/>
</dbReference>
<accession>H8ZWN3</accession>
<dbReference type="Gene3D" id="1.10.287.70">
    <property type="match status" value="1"/>
</dbReference>
<gene>
    <name evidence="11" type="primary">CO3</name>
</gene>
<evidence type="ECO:0000256" key="8">
    <source>
        <dbReference type="RuleBase" id="RU003375"/>
    </source>
</evidence>
<dbReference type="Gene3D" id="1.20.120.80">
    <property type="entry name" value="Cytochrome c oxidase, subunit III, four-helix bundle"/>
    <property type="match status" value="1"/>
</dbReference>
<evidence type="ECO:0000256" key="6">
    <source>
        <dbReference type="ARBA" id="ARBA00022989"/>
    </source>
</evidence>
<dbReference type="InterPro" id="IPR035973">
    <property type="entry name" value="Cyt_c_oxidase_su3-like_sf"/>
</dbReference>
<dbReference type="InterPro" id="IPR024791">
    <property type="entry name" value="Cyt_c/ubiquinol_Oxase_su3"/>
</dbReference>
<evidence type="ECO:0000313" key="11">
    <source>
        <dbReference type="EMBL" id="AEO93199.1"/>
    </source>
</evidence>
<feature type="transmembrane region" description="Helical" evidence="9">
    <location>
        <begin position="243"/>
        <end position="262"/>
    </location>
</feature>
<feature type="transmembrane region" description="Helical" evidence="9">
    <location>
        <begin position="21"/>
        <end position="38"/>
    </location>
</feature>
<dbReference type="PROSITE" id="PS50253">
    <property type="entry name" value="COX3"/>
    <property type="match status" value="1"/>
</dbReference>
<evidence type="ECO:0000256" key="4">
    <source>
        <dbReference type="ARBA" id="ARBA00022692"/>
    </source>
</evidence>
<comment type="similarity">
    <text evidence="2 8">Belongs to the cytochrome c oxidase subunit 3 family.</text>
</comment>
<evidence type="ECO:0000256" key="3">
    <source>
        <dbReference type="ARBA" id="ARBA00015944"/>
    </source>
</evidence>
<reference evidence="11" key="1">
    <citation type="journal article" date="2012" name="Mol. Biol. Rep.">
        <title>Nearly complete mitochondrial genome of Polyascus gregaria and the phylogenetic relationships among maxillopodans.</title>
        <authorList>
            <person name="Yan J."/>
            <person name="Zhou J."/>
            <person name="Li P."/>
            <person name="Sun H."/>
            <person name="Zhou K."/>
        </authorList>
    </citation>
    <scope>NUCLEOTIDE SEQUENCE</scope>
</reference>
<feature type="transmembrane region" description="Helical" evidence="9">
    <location>
        <begin position="83"/>
        <end position="105"/>
    </location>
</feature>
<feature type="transmembrane region" description="Helical" evidence="9">
    <location>
        <begin position="161"/>
        <end position="179"/>
    </location>
</feature>
<dbReference type="GO" id="GO:0005739">
    <property type="term" value="C:mitochondrion"/>
    <property type="evidence" value="ECO:0007669"/>
    <property type="project" value="TreeGrafter"/>
</dbReference>
<comment type="function">
    <text evidence="8">Component of the cytochrome c oxidase, the last enzyme in the mitochondrial electron transport chain which drives oxidative phosphorylation. The respiratory chain contains 3 multisubunit complexes succinate dehydrogenase (complex II, CII), ubiquinol-cytochrome c oxidoreductase (cytochrome b-c1 complex, complex III, CIII) and cytochrome c oxidase (complex IV, CIV), that cooperate to transfer electrons derived from NADH and succinate to molecular oxygen, creating an electrochemical gradient over the inner membrane that drives transmembrane transport and the ATP synthase. Cytochrome c oxidase is the component of the respiratory chain that catalyzes the reduction of oxygen to water. Electrons originating from reduced cytochrome c in the intermembrane space (IMS) are transferred via the dinuclear copper A center (CU(A)) of subunit 2 and heme A of subunit 1 to the active site in subunit 1, a binuclear center (BNC) formed by heme A3 and copper B (CU(B)). The BNC reduces molecular oxygen to 2 water molecules using 4 electrons from cytochrome c in the IMS and 4 protons from the mitochondrial matrix.</text>
</comment>
<keyword evidence="7 9" id="KW-0472">Membrane</keyword>
<evidence type="ECO:0000256" key="5">
    <source>
        <dbReference type="ARBA" id="ARBA00022967"/>
    </source>
</evidence>
<proteinExistence type="inferred from homology"/>
<feature type="domain" description="Heme-copper oxidase subunit III family profile" evidence="10">
    <location>
        <begin position="7"/>
        <end position="264"/>
    </location>
</feature>
<organism evidence="11">
    <name type="scientific">Polyascus gregaria</name>
    <dbReference type="NCBI Taxonomy" id="238043"/>
    <lineage>
        <taxon>Eukaryota</taxon>
        <taxon>Metazoa</taxon>
        <taxon>Ecdysozoa</taxon>
        <taxon>Arthropoda</taxon>
        <taxon>Crustacea</taxon>
        <taxon>Multicrustacea</taxon>
        <taxon>Cirripedia</taxon>
        <taxon>Rhizocephala</taxon>
        <taxon>Sacculinidae</taxon>
        <taxon>Polyascus</taxon>
    </lineage>
</organism>